<evidence type="ECO:0000256" key="1">
    <source>
        <dbReference type="ARBA" id="ARBA00004651"/>
    </source>
</evidence>
<dbReference type="Pfam" id="PF02653">
    <property type="entry name" value="BPD_transp_2"/>
    <property type="match status" value="1"/>
</dbReference>
<evidence type="ECO:0000256" key="7">
    <source>
        <dbReference type="ARBA" id="ARBA00022989"/>
    </source>
</evidence>
<gene>
    <name evidence="11" type="ORF">ACFO8M_02805</name>
</gene>
<dbReference type="InterPro" id="IPR003593">
    <property type="entry name" value="AAA+_ATPase"/>
</dbReference>
<evidence type="ECO:0000256" key="9">
    <source>
        <dbReference type="SAM" id="Phobius"/>
    </source>
</evidence>
<keyword evidence="4 9" id="KW-0812">Transmembrane</keyword>
<dbReference type="GO" id="GO:0005524">
    <property type="term" value="F:ATP binding"/>
    <property type="evidence" value="ECO:0007669"/>
    <property type="project" value="UniProtKB-KW"/>
</dbReference>
<dbReference type="PANTHER" id="PTHR45772">
    <property type="entry name" value="CONSERVED COMPONENT OF ABC TRANSPORTER FOR NATURAL AMINO ACIDS-RELATED"/>
    <property type="match status" value="1"/>
</dbReference>
<dbReference type="RefSeq" id="WP_387970171.1">
    <property type="nucleotide sequence ID" value="NZ_JBHRWO010000004.1"/>
</dbReference>
<keyword evidence="8 9" id="KW-0472">Membrane</keyword>
<feature type="transmembrane region" description="Helical" evidence="9">
    <location>
        <begin position="208"/>
        <end position="230"/>
    </location>
</feature>
<keyword evidence="12" id="KW-1185">Reference proteome</keyword>
<dbReference type="InterPro" id="IPR043428">
    <property type="entry name" value="LivM-like"/>
</dbReference>
<dbReference type="PROSITE" id="PS00211">
    <property type="entry name" value="ABC_TRANSPORTER_1"/>
    <property type="match status" value="1"/>
</dbReference>
<evidence type="ECO:0000256" key="3">
    <source>
        <dbReference type="ARBA" id="ARBA00022475"/>
    </source>
</evidence>
<feature type="transmembrane region" description="Helical" evidence="9">
    <location>
        <begin position="62"/>
        <end position="81"/>
    </location>
</feature>
<feature type="transmembrane region" description="Helical" evidence="9">
    <location>
        <begin position="175"/>
        <end position="196"/>
    </location>
</feature>
<proteinExistence type="predicted"/>
<sequence length="565" mass="59804">MFAGYETLITTIALGAILAYSFHVVLMAGQLSLGQAGFASLAAYVATLVVPTEPLFGSLSPVIIGLPVGAAVGAAAAFLVGMPVLRLRGVFLAIGTIAFSEMVRVFMNNAEWTNGALGLRVEKWVTFDFAWIVVAVLAYLFWRLGPSRTGRAFAAVREDELAASSMGVNVVRTRMLSFTASGAIAGVYGVMFAYFYGRITPATFDFGLTVDGLITAVLGGYLVFFGPILGSGFLTAVPEIQDAVGLEAGWIHPLVTGVLLLAVILFLPGGLSTIFSRFRRVPAAPDPDYAPLDGLDPLPDKGTEIAKLHGIGKAYGAVQAVRGVDLEIRSGEVLGVIGPNGAGKTTLVNMISGLEAPTSGEGEVLGVRLGATGGAHRFAQAGVSRTFQHSKLFDRLTVLDNVLVGTHAVSKSTYLRRLLWLPSARRDERRALALAWAQLERVGLADRANLRPGALSYGDQRRLEIARALASHPTLLILDEPAAGMNHVEAAELAGLIRSLAEDGITVLFIEHNVKMVLEACTRLVVLNFGEVIAEGEPSEVAADPAVVEAYLGTEDIEDGEVEHV</sequence>
<keyword evidence="3" id="KW-1003">Cell membrane</keyword>
<dbReference type="Pfam" id="PF00005">
    <property type="entry name" value="ABC_tran"/>
    <property type="match status" value="1"/>
</dbReference>
<dbReference type="CDD" id="cd06581">
    <property type="entry name" value="TM_PBP1_LivM_like"/>
    <property type="match status" value="1"/>
</dbReference>
<evidence type="ECO:0000256" key="8">
    <source>
        <dbReference type="ARBA" id="ARBA00023136"/>
    </source>
</evidence>
<dbReference type="InterPro" id="IPR017871">
    <property type="entry name" value="ABC_transporter-like_CS"/>
</dbReference>
<organism evidence="11 12">
    <name type="scientific">Glycomyces rhizosphaerae</name>
    <dbReference type="NCBI Taxonomy" id="2054422"/>
    <lineage>
        <taxon>Bacteria</taxon>
        <taxon>Bacillati</taxon>
        <taxon>Actinomycetota</taxon>
        <taxon>Actinomycetes</taxon>
        <taxon>Glycomycetales</taxon>
        <taxon>Glycomycetaceae</taxon>
        <taxon>Glycomyces</taxon>
    </lineage>
</organism>
<dbReference type="CDD" id="cd03219">
    <property type="entry name" value="ABC_Mj1267_LivG_branched"/>
    <property type="match status" value="1"/>
</dbReference>
<comment type="subcellular location">
    <subcellularLocation>
        <location evidence="1">Cell membrane</location>
        <topology evidence="1">Multi-pass membrane protein</topology>
    </subcellularLocation>
</comment>
<feature type="domain" description="ABC transporter" evidence="10">
    <location>
        <begin position="306"/>
        <end position="554"/>
    </location>
</feature>
<dbReference type="SMART" id="SM00382">
    <property type="entry name" value="AAA"/>
    <property type="match status" value="1"/>
</dbReference>
<feature type="transmembrane region" description="Helical" evidence="9">
    <location>
        <begin position="7"/>
        <end position="26"/>
    </location>
</feature>
<comment type="caution">
    <text evidence="11">The sequence shown here is derived from an EMBL/GenBank/DDBJ whole genome shotgun (WGS) entry which is preliminary data.</text>
</comment>
<evidence type="ECO:0000313" key="11">
    <source>
        <dbReference type="EMBL" id="MFC3491416.1"/>
    </source>
</evidence>
<dbReference type="InterPro" id="IPR032823">
    <property type="entry name" value="BCA_ABC_TP_C"/>
</dbReference>
<feature type="transmembrane region" description="Helical" evidence="9">
    <location>
        <begin position="250"/>
        <end position="271"/>
    </location>
</feature>
<name>A0ABV7PTT0_9ACTN</name>
<dbReference type="Pfam" id="PF12399">
    <property type="entry name" value="BCA_ABC_TP_C"/>
    <property type="match status" value="1"/>
</dbReference>
<feature type="transmembrane region" description="Helical" evidence="9">
    <location>
        <begin position="87"/>
        <end position="103"/>
    </location>
</feature>
<evidence type="ECO:0000256" key="6">
    <source>
        <dbReference type="ARBA" id="ARBA00022840"/>
    </source>
</evidence>
<dbReference type="InterPro" id="IPR051120">
    <property type="entry name" value="ABC_AA/LPS_Transport"/>
</dbReference>
<dbReference type="InterPro" id="IPR001851">
    <property type="entry name" value="ABC_transp_permease"/>
</dbReference>
<keyword evidence="7 9" id="KW-1133">Transmembrane helix</keyword>
<feature type="transmembrane region" description="Helical" evidence="9">
    <location>
        <begin position="124"/>
        <end position="142"/>
    </location>
</feature>
<feature type="transmembrane region" description="Helical" evidence="9">
    <location>
        <begin position="32"/>
        <end position="50"/>
    </location>
</feature>
<dbReference type="InterPro" id="IPR003439">
    <property type="entry name" value="ABC_transporter-like_ATP-bd"/>
</dbReference>
<reference evidence="12" key="1">
    <citation type="journal article" date="2019" name="Int. J. Syst. Evol. Microbiol.">
        <title>The Global Catalogue of Microorganisms (GCM) 10K type strain sequencing project: providing services to taxonomists for standard genome sequencing and annotation.</title>
        <authorList>
            <consortium name="The Broad Institute Genomics Platform"/>
            <consortium name="The Broad Institute Genome Sequencing Center for Infectious Disease"/>
            <person name="Wu L."/>
            <person name="Ma J."/>
        </authorList>
    </citation>
    <scope>NUCLEOTIDE SEQUENCE [LARGE SCALE GENOMIC DNA]</scope>
    <source>
        <strain evidence="12">CGMCC 4.7396</strain>
    </source>
</reference>
<dbReference type="Proteomes" id="UP001595712">
    <property type="component" value="Unassembled WGS sequence"/>
</dbReference>
<dbReference type="SUPFAM" id="SSF52540">
    <property type="entry name" value="P-loop containing nucleoside triphosphate hydrolases"/>
    <property type="match status" value="1"/>
</dbReference>
<protein>
    <submittedName>
        <fullName evidence="11">ATP-binding cassette domain-containing protein</fullName>
    </submittedName>
</protein>
<evidence type="ECO:0000256" key="5">
    <source>
        <dbReference type="ARBA" id="ARBA00022741"/>
    </source>
</evidence>
<dbReference type="PANTHER" id="PTHR45772:SF9">
    <property type="entry name" value="CONSERVED COMPONENT OF ABC TRANSPORTER FOR NATURAL AMINO ACIDS"/>
    <property type="match status" value="1"/>
</dbReference>
<keyword evidence="5" id="KW-0547">Nucleotide-binding</keyword>
<evidence type="ECO:0000256" key="4">
    <source>
        <dbReference type="ARBA" id="ARBA00022692"/>
    </source>
</evidence>
<accession>A0ABV7PTT0</accession>
<evidence type="ECO:0000259" key="10">
    <source>
        <dbReference type="PROSITE" id="PS50893"/>
    </source>
</evidence>
<keyword evidence="6 11" id="KW-0067">ATP-binding</keyword>
<dbReference type="PROSITE" id="PS50893">
    <property type="entry name" value="ABC_TRANSPORTER_2"/>
    <property type="match status" value="1"/>
</dbReference>
<evidence type="ECO:0000256" key="2">
    <source>
        <dbReference type="ARBA" id="ARBA00022448"/>
    </source>
</evidence>
<dbReference type="Gene3D" id="3.40.50.300">
    <property type="entry name" value="P-loop containing nucleotide triphosphate hydrolases"/>
    <property type="match status" value="1"/>
</dbReference>
<dbReference type="InterPro" id="IPR027417">
    <property type="entry name" value="P-loop_NTPase"/>
</dbReference>
<evidence type="ECO:0000313" key="12">
    <source>
        <dbReference type="Proteomes" id="UP001595712"/>
    </source>
</evidence>
<dbReference type="EMBL" id="JBHRWO010000004">
    <property type="protein sequence ID" value="MFC3491416.1"/>
    <property type="molecule type" value="Genomic_DNA"/>
</dbReference>
<keyword evidence="2" id="KW-0813">Transport</keyword>